<dbReference type="EMBL" id="JAACJL010000047">
    <property type="protein sequence ID" value="KAF4612688.1"/>
    <property type="molecule type" value="Genomic_DNA"/>
</dbReference>
<evidence type="ECO:0000256" key="7">
    <source>
        <dbReference type="ARBA" id="ARBA00022801"/>
    </source>
</evidence>
<keyword evidence="11" id="KW-1185">Reference proteome</keyword>
<dbReference type="AlphaFoldDB" id="A0A8H4VK11"/>
<protein>
    <recommendedName>
        <fullName evidence="3">ribonuclease H</fullName>
        <ecNumber evidence="3">3.1.26.4</ecNumber>
    </recommendedName>
</protein>
<keyword evidence="7" id="KW-0378">Hydrolase</keyword>
<dbReference type="GO" id="GO:0046872">
    <property type="term" value="F:metal ion binding"/>
    <property type="evidence" value="ECO:0007669"/>
    <property type="project" value="UniProtKB-KW"/>
</dbReference>
<keyword evidence="6" id="KW-0255">Endonuclease</keyword>
<dbReference type="SUPFAM" id="SSF53098">
    <property type="entry name" value="Ribonuclease H-like"/>
    <property type="match status" value="1"/>
</dbReference>
<feature type="compositionally biased region" description="Acidic residues" evidence="8">
    <location>
        <begin position="523"/>
        <end position="533"/>
    </location>
</feature>
<feature type="region of interest" description="Disordered" evidence="8">
    <location>
        <begin position="513"/>
        <end position="533"/>
    </location>
</feature>
<comment type="catalytic activity">
    <reaction evidence="1">
        <text>Endonucleolytic cleavage to 5'-phosphomonoester.</text>
        <dbReference type="EC" id="3.1.26.4"/>
    </reaction>
</comment>
<reference evidence="10 11" key="1">
    <citation type="submission" date="2019-12" db="EMBL/GenBank/DDBJ databases">
        <authorList>
            <person name="Floudas D."/>
            <person name="Bentzer J."/>
            <person name="Ahren D."/>
            <person name="Johansson T."/>
            <person name="Persson P."/>
            <person name="Tunlid A."/>
        </authorList>
    </citation>
    <scope>NUCLEOTIDE SEQUENCE [LARGE SCALE GENOMIC DNA]</scope>
    <source>
        <strain evidence="10 11">CBS 102.39</strain>
    </source>
</reference>
<evidence type="ECO:0000313" key="10">
    <source>
        <dbReference type="EMBL" id="KAF4612688.1"/>
    </source>
</evidence>
<dbReference type="GO" id="GO:0003676">
    <property type="term" value="F:nucleic acid binding"/>
    <property type="evidence" value="ECO:0007669"/>
    <property type="project" value="InterPro"/>
</dbReference>
<dbReference type="PANTHER" id="PTHR10642">
    <property type="entry name" value="RIBONUCLEASE H1"/>
    <property type="match status" value="1"/>
</dbReference>
<evidence type="ECO:0000256" key="4">
    <source>
        <dbReference type="ARBA" id="ARBA00022722"/>
    </source>
</evidence>
<evidence type="ECO:0000256" key="8">
    <source>
        <dbReference type="SAM" id="MobiDB-lite"/>
    </source>
</evidence>
<dbReference type="Gene3D" id="3.30.420.10">
    <property type="entry name" value="Ribonuclease H-like superfamily/Ribonuclease H"/>
    <property type="match status" value="1"/>
</dbReference>
<evidence type="ECO:0000256" key="2">
    <source>
        <dbReference type="ARBA" id="ARBA00005300"/>
    </source>
</evidence>
<evidence type="ECO:0000313" key="11">
    <source>
        <dbReference type="Proteomes" id="UP000521872"/>
    </source>
</evidence>
<sequence length="533" mass="60448">MLANTVKGLSQIHLRRLYIACVIPKILYACPMWADGTKKQLKPLIKVQRRALHLICAAFRTTPSEALELEASIPPLDLQIKQHTKRYGGIRFNKLSHSNPVIQRLPRSWRDGVLPTAPPPLPPRYKNKSAKNEKRTTTLLDIAKHTAPNHERIDPFLTPPWRRTASDFEGRVTITPHSTTAQPIDEDTPEEERESPADLHIAHVEDLARSDENLVVYTDGSLMRKKVFRRAGAGVVMYHKGIEVKTRKMGMGGQAEVYDAEMAALMIGAKMATRFARKHPEITHIHFFADNSAAVLAIFDPKPSSGQLYASTFNHKLRGFLDNEPTHCLTVAWCPSHSDVTGNERADKLAKEANDLTWSSPIETTRANAVRRAKNRTQKEWRQRWLKTPKTGGFAISNRLPPITRPTKRFLETPREVFGRLIQCRTGHAYTGEFRRRFFPEKEVDCPCGEEVQTRHHILTTCPKYATQRIHLHRFSRDVFLPEVLGTELGIKALTLFLATSGAFTLLGDERGERQNPVYADEPTVDDEEEDAF</sequence>
<dbReference type="GO" id="GO:0043137">
    <property type="term" value="P:DNA replication, removal of RNA primer"/>
    <property type="evidence" value="ECO:0007669"/>
    <property type="project" value="TreeGrafter"/>
</dbReference>
<name>A0A8H4VK11_9AGAR</name>
<gene>
    <name evidence="10" type="ORF">D9613_011770</name>
</gene>
<proteinExistence type="inferred from homology"/>
<dbReference type="GO" id="GO:0004523">
    <property type="term" value="F:RNA-DNA hybrid ribonuclease activity"/>
    <property type="evidence" value="ECO:0007669"/>
    <property type="project" value="UniProtKB-EC"/>
</dbReference>
<feature type="domain" description="RNase H type-1" evidence="9">
    <location>
        <begin position="210"/>
        <end position="355"/>
    </location>
</feature>
<keyword evidence="5" id="KW-0479">Metal-binding</keyword>
<dbReference type="Pfam" id="PF00075">
    <property type="entry name" value="RNase_H"/>
    <property type="match status" value="1"/>
</dbReference>
<dbReference type="InterPro" id="IPR036397">
    <property type="entry name" value="RNaseH_sf"/>
</dbReference>
<dbReference type="PANTHER" id="PTHR10642:SF26">
    <property type="entry name" value="RIBONUCLEASE H1"/>
    <property type="match status" value="1"/>
</dbReference>
<evidence type="ECO:0000259" key="9">
    <source>
        <dbReference type="PROSITE" id="PS50879"/>
    </source>
</evidence>
<comment type="similarity">
    <text evidence="2">Belongs to the RNase H family.</text>
</comment>
<evidence type="ECO:0000256" key="6">
    <source>
        <dbReference type="ARBA" id="ARBA00022759"/>
    </source>
</evidence>
<evidence type="ECO:0000256" key="1">
    <source>
        <dbReference type="ARBA" id="ARBA00000077"/>
    </source>
</evidence>
<organism evidence="10 11">
    <name type="scientific">Agrocybe pediades</name>
    <dbReference type="NCBI Taxonomy" id="84607"/>
    <lineage>
        <taxon>Eukaryota</taxon>
        <taxon>Fungi</taxon>
        <taxon>Dikarya</taxon>
        <taxon>Basidiomycota</taxon>
        <taxon>Agaricomycotina</taxon>
        <taxon>Agaricomycetes</taxon>
        <taxon>Agaricomycetidae</taxon>
        <taxon>Agaricales</taxon>
        <taxon>Agaricineae</taxon>
        <taxon>Strophariaceae</taxon>
        <taxon>Agrocybe</taxon>
    </lineage>
</organism>
<feature type="region of interest" description="Disordered" evidence="8">
    <location>
        <begin position="112"/>
        <end position="133"/>
    </location>
</feature>
<evidence type="ECO:0000256" key="3">
    <source>
        <dbReference type="ARBA" id="ARBA00012180"/>
    </source>
</evidence>
<keyword evidence="4" id="KW-0540">Nuclease</keyword>
<dbReference type="InterPro" id="IPR050092">
    <property type="entry name" value="RNase_H"/>
</dbReference>
<dbReference type="InterPro" id="IPR002156">
    <property type="entry name" value="RNaseH_domain"/>
</dbReference>
<dbReference type="Proteomes" id="UP000521872">
    <property type="component" value="Unassembled WGS sequence"/>
</dbReference>
<accession>A0A8H4VK11</accession>
<evidence type="ECO:0000256" key="5">
    <source>
        <dbReference type="ARBA" id="ARBA00022723"/>
    </source>
</evidence>
<dbReference type="InterPro" id="IPR012337">
    <property type="entry name" value="RNaseH-like_sf"/>
</dbReference>
<comment type="caution">
    <text evidence="10">The sequence shown here is derived from an EMBL/GenBank/DDBJ whole genome shotgun (WGS) entry which is preliminary data.</text>
</comment>
<dbReference type="PROSITE" id="PS50879">
    <property type="entry name" value="RNASE_H_1"/>
    <property type="match status" value="1"/>
</dbReference>
<dbReference type="CDD" id="cd09276">
    <property type="entry name" value="Rnase_HI_RT_non_LTR"/>
    <property type="match status" value="1"/>
</dbReference>
<dbReference type="EC" id="3.1.26.4" evidence="3"/>